<evidence type="ECO:0000313" key="2">
    <source>
        <dbReference type="Proteomes" id="UP000249547"/>
    </source>
</evidence>
<dbReference type="RefSeq" id="WP_111596884.1">
    <property type="nucleotide sequence ID" value="NZ_QLLL01000002.1"/>
</dbReference>
<dbReference type="AlphaFoldDB" id="A0A327QXS9"/>
<comment type="caution">
    <text evidence="1">The sequence shown here is derived from an EMBL/GenBank/DDBJ whole genome shotgun (WGS) entry which is preliminary data.</text>
</comment>
<dbReference type="Proteomes" id="UP000249547">
    <property type="component" value="Unassembled WGS sequence"/>
</dbReference>
<gene>
    <name evidence="1" type="ORF">LX64_01429</name>
</gene>
<dbReference type="EMBL" id="QLLL01000002">
    <property type="protein sequence ID" value="RAJ08775.1"/>
    <property type="molecule type" value="Genomic_DNA"/>
</dbReference>
<keyword evidence="2" id="KW-1185">Reference proteome</keyword>
<reference evidence="1 2" key="1">
    <citation type="submission" date="2018-06" db="EMBL/GenBank/DDBJ databases">
        <title>Genomic Encyclopedia of Archaeal and Bacterial Type Strains, Phase II (KMG-II): from individual species to whole genera.</title>
        <authorList>
            <person name="Goeker M."/>
        </authorList>
    </citation>
    <scope>NUCLEOTIDE SEQUENCE [LARGE SCALE GENOMIC DNA]</scope>
    <source>
        <strain evidence="1 2">DSM 23857</strain>
    </source>
</reference>
<sequence length="487" mass="54680">MYKCYYKDGVYTKTWYVKDAQGNTLAVYGNKPTEPSSIYWNEQHLYGSTRLGMWTPSLLMSASINSSTVWSTDGLKLYELSNHLGNVLVVISNKALPQGSPMTHNLAELKSVQDYYPFGMMMPGRKFANNYRYGFNGQEKSTEVGENNYTAQFWEYDSRIGRRWNVDPVVFSDLSPYSVFDNKPIILNDPNGDCPTCKGGNETYVIGTKVGNKDGKWEYLGDHRWKTIELNLGNSTPDFKEYYNNAGGAATVDQVGNDIYIGKLRAYNDNFARGIYGSNADGTVAVPISITNRLRNEANAEAFNAFKTSYAVNTSGIDPSSISFMFNPLARVNYYSSRARAVTSYEDGSDLLSDVALEVGISWAAQISMIKNTPALKVERIYNQKNGQFNGLHISGGGFEEGIGIKLLRNKNGRVNGFSISKGTDYGSKPRFDFHTLDRASAKERKLTIPRIARKFEIPLPHYHTGKGNSLRYHRPLEVDRLGQRKW</sequence>
<protein>
    <submittedName>
        <fullName evidence="1">RHS repeat-associated protein</fullName>
    </submittedName>
</protein>
<dbReference type="OrthoDB" id="677980at2"/>
<accession>A0A327QXS9</accession>
<evidence type="ECO:0000313" key="1">
    <source>
        <dbReference type="EMBL" id="RAJ08775.1"/>
    </source>
</evidence>
<dbReference type="InterPro" id="IPR022385">
    <property type="entry name" value="Rhs_assc_core"/>
</dbReference>
<dbReference type="NCBIfam" id="TIGR03696">
    <property type="entry name" value="Rhs_assc_core"/>
    <property type="match status" value="1"/>
</dbReference>
<proteinExistence type="predicted"/>
<name>A0A327QXS9_9BACT</name>
<organism evidence="1 2">
    <name type="scientific">Chitinophaga skermanii</name>
    <dbReference type="NCBI Taxonomy" id="331697"/>
    <lineage>
        <taxon>Bacteria</taxon>
        <taxon>Pseudomonadati</taxon>
        <taxon>Bacteroidota</taxon>
        <taxon>Chitinophagia</taxon>
        <taxon>Chitinophagales</taxon>
        <taxon>Chitinophagaceae</taxon>
        <taxon>Chitinophaga</taxon>
    </lineage>
</organism>
<dbReference type="Gene3D" id="2.180.10.10">
    <property type="entry name" value="RHS repeat-associated core"/>
    <property type="match status" value="1"/>
</dbReference>